<keyword evidence="3" id="KW-1185">Reference proteome</keyword>
<sequence>MRDVAQVAANGIHRAGELPFYDTWTLQPAGILQRNLLQHGWGLRAMWQPNRWTFVGAVELDGRVIGLQSLGAEQFAAQRTVTSWSWIGLPFQGKGIGTEMRRAILHFAFAGLGARVALSAAFADNGASNAVSRRLGYVNYADEVVQRDGTDATERRWRLERDAWAKQRREDIHVVGLDAARGFFDESVASSVWAVRE</sequence>
<name>A0A8J4AB00_9ACTN</name>
<dbReference type="InterPro" id="IPR051908">
    <property type="entry name" value="Ribosomal_N-acetyltransferase"/>
</dbReference>
<dbReference type="Pfam" id="PF13302">
    <property type="entry name" value="Acetyltransf_3"/>
    <property type="match status" value="1"/>
</dbReference>
<comment type="caution">
    <text evidence="2">The sequence shown here is derived from an EMBL/GenBank/DDBJ whole genome shotgun (WGS) entry which is preliminary data.</text>
</comment>
<dbReference type="Proteomes" id="UP000614996">
    <property type="component" value="Unassembled WGS sequence"/>
</dbReference>
<accession>A0A8J4AB00</accession>
<dbReference type="InterPro" id="IPR016181">
    <property type="entry name" value="Acyl_CoA_acyltransferase"/>
</dbReference>
<dbReference type="PANTHER" id="PTHR43441">
    <property type="entry name" value="RIBOSOMAL-PROTEIN-SERINE ACETYLTRANSFERASE"/>
    <property type="match status" value="1"/>
</dbReference>
<evidence type="ECO:0000259" key="1">
    <source>
        <dbReference type="Pfam" id="PF13302"/>
    </source>
</evidence>
<feature type="domain" description="N-acetyltransferase" evidence="1">
    <location>
        <begin position="46"/>
        <end position="137"/>
    </location>
</feature>
<evidence type="ECO:0000313" key="2">
    <source>
        <dbReference type="EMBL" id="GIL26435.1"/>
    </source>
</evidence>
<dbReference type="Gene3D" id="3.40.630.30">
    <property type="match status" value="1"/>
</dbReference>
<dbReference type="AlphaFoldDB" id="A0A8J4AB00"/>
<dbReference type="GO" id="GO:0008999">
    <property type="term" value="F:protein-N-terminal-alanine acetyltransferase activity"/>
    <property type="evidence" value="ECO:0007669"/>
    <property type="project" value="TreeGrafter"/>
</dbReference>
<dbReference type="PANTHER" id="PTHR43441:SF11">
    <property type="entry name" value="RIBOSOMAL-PROTEIN-SERINE ACETYLTRANSFERASE"/>
    <property type="match status" value="1"/>
</dbReference>
<organism evidence="2 3">
    <name type="scientific">Actinocatenispora comari</name>
    <dbReference type="NCBI Taxonomy" id="2807577"/>
    <lineage>
        <taxon>Bacteria</taxon>
        <taxon>Bacillati</taxon>
        <taxon>Actinomycetota</taxon>
        <taxon>Actinomycetes</taxon>
        <taxon>Micromonosporales</taxon>
        <taxon>Micromonosporaceae</taxon>
        <taxon>Actinocatenispora</taxon>
    </lineage>
</organism>
<dbReference type="InterPro" id="IPR000182">
    <property type="entry name" value="GNAT_dom"/>
</dbReference>
<dbReference type="SUPFAM" id="SSF55729">
    <property type="entry name" value="Acyl-CoA N-acyltransferases (Nat)"/>
    <property type="match status" value="1"/>
</dbReference>
<dbReference type="EMBL" id="BOPO01000023">
    <property type="protein sequence ID" value="GIL26435.1"/>
    <property type="molecule type" value="Genomic_DNA"/>
</dbReference>
<dbReference type="RefSeq" id="WP_207124227.1">
    <property type="nucleotide sequence ID" value="NZ_BOPO01000023.1"/>
</dbReference>
<dbReference type="GO" id="GO:1990189">
    <property type="term" value="F:protein N-terminal-serine acetyltransferase activity"/>
    <property type="evidence" value="ECO:0007669"/>
    <property type="project" value="TreeGrafter"/>
</dbReference>
<evidence type="ECO:0000313" key="3">
    <source>
        <dbReference type="Proteomes" id="UP000614996"/>
    </source>
</evidence>
<protein>
    <recommendedName>
        <fullName evidence="1">N-acetyltransferase domain-containing protein</fullName>
    </recommendedName>
</protein>
<reference evidence="3" key="1">
    <citation type="journal article" date="2021" name="Int. J. Syst. Evol. Microbiol.">
        <title>Actinocatenispora comari sp. nov., an endophytic actinomycete isolated from aerial parts of Comarum salesowianum.</title>
        <authorList>
            <person name="Oyunbileg N."/>
            <person name="Iizaka Y."/>
            <person name="Hamada M."/>
            <person name="Davaapurev B.O."/>
            <person name="Fukumoto A."/>
            <person name="Tsetseg B."/>
            <person name="Kato F."/>
            <person name="Tamura T."/>
            <person name="Batkhuu J."/>
            <person name="Anzai Y."/>
        </authorList>
    </citation>
    <scope>NUCLEOTIDE SEQUENCE [LARGE SCALE GENOMIC DNA]</scope>
    <source>
        <strain evidence="3">NUM-2625</strain>
    </source>
</reference>
<dbReference type="GO" id="GO:0005737">
    <property type="term" value="C:cytoplasm"/>
    <property type="evidence" value="ECO:0007669"/>
    <property type="project" value="TreeGrafter"/>
</dbReference>
<gene>
    <name evidence="2" type="ORF">NUM_16890</name>
</gene>
<proteinExistence type="predicted"/>